<reference evidence="8 9" key="1">
    <citation type="submission" date="2015-12" db="EMBL/GenBank/DDBJ databases">
        <title>Dictyostelia acquired genes for synthesis and detection of signals that induce cell-type specialization by lateral gene transfer from prokaryotes.</title>
        <authorList>
            <person name="Gloeckner G."/>
            <person name="Schaap P."/>
        </authorList>
    </citation>
    <scope>NUCLEOTIDE SEQUENCE [LARGE SCALE GENOMIC DNA]</scope>
    <source>
        <strain evidence="8 9">TK</strain>
    </source>
</reference>
<dbReference type="PANTHER" id="PTHR13264">
    <property type="entry name" value="GCIP-INTERACTING PROTEIN P29"/>
    <property type="match status" value="1"/>
</dbReference>
<evidence type="ECO:0000256" key="6">
    <source>
        <dbReference type="ARBA" id="ARBA00023242"/>
    </source>
</evidence>
<dbReference type="InterPro" id="IPR013260">
    <property type="entry name" value="mRNA_splic_SYF2"/>
</dbReference>
<gene>
    <name evidence="8" type="ORF">DLAC_04240</name>
</gene>
<dbReference type="OrthoDB" id="199717at2759"/>
<protein>
    <recommendedName>
        <fullName evidence="7">Pre-mRNA-splicing factor SYF2</fullName>
    </recommendedName>
</protein>
<dbReference type="GO" id="GO:0071013">
    <property type="term" value="C:catalytic step 2 spliceosome"/>
    <property type="evidence" value="ECO:0007669"/>
    <property type="project" value="TreeGrafter"/>
</dbReference>
<evidence type="ECO:0000256" key="5">
    <source>
        <dbReference type="ARBA" id="ARBA00023187"/>
    </source>
</evidence>
<evidence type="ECO:0000256" key="1">
    <source>
        <dbReference type="ARBA" id="ARBA00004123"/>
    </source>
</evidence>
<dbReference type="Pfam" id="PF08231">
    <property type="entry name" value="SYF2"/>
    <property type="match status" value="1"/>
</dbReference>
<comment type="caution">
    <text evidence="8">The sequence shown here is derived from an EMBL/GenBank/DDBJ whole genome shotgun (WGS) entry which is preliminary data.</text>
</comment>
<evidence type="ECO:0000256" key="2">
    <source>
        <dbReference type="ARBA" id="ARBA00010028"/>
    </source>
</evidence>
<dbReference type="OMA" id="LRMKMNA"/>
<comment type="subcellular location">
    <subcellularLocation>
        <location evidence="1 7">Nucleus</location>
    </subcellularLocation>
</comment>
<dbReference type="GO" id="GO:0000398">
    <property type="term" value="P:mRNA splicing, via spliceosome"/>
    <property type="evidence" value="ECO:0007669"/>
    <property type="project" value="UniProtKB-UniRule"/>
</dbReference>
<dbReference type="GO" id="GO:0000974">
    <property type="term" value="C:Prp19 complex"/>
    <property type="evidence" value="ECO:0007669"/>
    <property type="project" value="TreeGrafter"/>
</dbReference>
<proteinExistence type="inferred from homology"/>
<comment type="subunit">
    <text evidence="7">May be part of a spliceosome complex.</text>
</comment>
<evidence type="ECO:0000256" key="4">
    <source>
        <dbReference type="ARBA" id="ARBA00022728"/>
    </source>
</evidence>
<dbReference type="PANTHER" id="PTHR13264:SF5">
    <property type="entry name" value="PRE-MRNA-SPLICING FACTOR SYF2"/>
    <property type="match status" value="1"/>
</dbReference>
<organism evidence="8 9">
    <name type="scientific">Tieghemostelium lacteum</name>
    <name type="common">Slime mold</name>
    <name type="synonym">Dictyostelium lacteum</name>
    <dbReference type="NCBI Taxonomy" id="361077"/>
    <lineage>
        <taxon>Eukaryota</taxon>
        <taxon>Amoebozoa</taxon>
        <taxon>Evosea</taxon>
        <taxon>Eumycetozoa</taxon>
        <taxon>Dictyostelia</taxon>
        <taxon>Dictyosteliales</taxon>
        <taxon>Raperosteliaceae</taxon>
        <taxon>Tieghemostelium</taxon>
    </lineage>
</organism>
<keyword evidence="3 7" id="KW-0507">mRNA processing</keyword>
<evidence type="ECO:0000256" key="7">
    <source>
        <dbReference type="RuleBase" id="RU367148"/>
    </source>
</evidence>
<keyword evidence="6 7" id="KW-0539">Nucleus</keyword>
<evidence type="ECO:0000313" key="8">
    <source>
        <dbReference type="EMBL" id="KYQ96920.1"/>
    </source>
</evidence>
<evidence type="ECO:0000256" key="3">
    <source>
        <dbReference type="ARBA" id="ARBA00022664"/>
    </source>
</evidence>
<accession>A0A151ZSL0</accession>
<keyword evidence="5 7" id="KW-0508">mRNA splicing</keyword>
<comment type="function">
    <text evidence="7">Involved in pre-mRNA splicing.</text>
</comment>
<keyword evidence="4 7" id="KW-0747">Spliceosome</keyword>
<keyword evidence="9" id="KW-1185">Reference proteome</keyword>
<dbReference type="STRING" id="361077.A0A151ZSL0"/>
<evidence type="ECO:0000313" key="9">
    <source>
        <dbReference type="Proteomes" id="UP000076078"/>
    </source>
</evidence>
<dbReference type="GO" id="GO:0071014">
    <property type="term" value="C:post-mRNA release spliceosomal complex"/>
    <property type="evidence" value="ECO:0007669"/>
    <property type="project" value="TreeGrafter"/>
</dbReference>
<dbReference type="FunCoup" id="A0A151ZSL0">
    <property type="interactions" value="55"/>
</dbReference>
<dbReference type="InParanoid" id="A0A151ZSL0"/>
<sequence>MSNLEEENEHLNIASKESLKEEIESFEGQTKKIKYTPTESYNNETFDYTEENKKALLKGPKKVKDSHDFVDPLEKLTPQQRKLHELRQKLNKTKQDIFTTVVNEHKKITQGDNPLDSMDEKRKLYQEKIQKEQEELKSKGLDPTQEALKNSTIEEIEKQESMKKKKKNGKKVNKQIQTKEEGIYNNYKKRVRDLESFQQSEQFKPVVSDVSTEANQYNYGETVHIPSQNISAMKQELLKKSIIISKKKGINPDEDVNYVNETNRLFNQKLSKHYDKYTVEIKQNLERGTAL</sequence>
<comment type="similarity">
    <text evidence="2 7">Belongs to the SYF2 family.</text>
</comment>
<dbReference type="Proteomes" id="UP000076078">
    <property type="component" value="Unassembled WGS sequence"/>
</dbReference>
<name>A0A151ZSL0_TIELA</name>
<dbReference type="AlphaFoldDB" id="A0A151ZSL0"/>
<dbReference type="EMBL" id="LODT01000021">
    <property type="protein sequence ID" value="KYQ96920.1"/>
    <property type="molecule type" value="Genomic_DNA"/>
</dbReference>